<dbReference type="EMBL" id="AJWZ01004658">
    <property type="protein sequence ID" value="EKC64811.1"/>
    <property type="molecule type" value="Genomic_DNA"/>
</dbReference>
<protein>
    <submittedName>
        <fullName evidence="1">Uncharacterized protein</fullName>
    </submittedName>
</protein>
<sequence>MSFKNGIEYLQEMRSIIPTHIDIIVEAGDFLFKDCGKLFCEVIDVRDNKMSQTVTLNFSKMANQRWAYPIYHEETKNELVDTVFYGCSCCETDIYLETKARRLKKGDKLMFQNISPYSYQWDTEFNGINKIRYDFKI</sequence>
<dbReference type="Gene3D" id="2.40.37.10">
    <property type="entry name" value="Lyase, Ornithine Decarboxylase, Chain A, domain 1"/>
    <property type="match status" value="1"/>
</dbReference>
<dbReference type="InterPro" id="IPR009006">
    <property type="entry name" value="Ala_racemase/Decarboxylase_C"/>
</dbReference>
<dbReference type="SUPFAM" id="SSF50621">
    <property type="entry name" value="Alanine racemase C-terminal domain-like"/>
    <property type="match status" value="1"/>
</dbReference>
<gene>
    <name evidence="1" type="ORF">OBE_06752</name>
</gene>
<accession>K1TZS1</accession>
<dbReference type="AlphaFoldDB" id="K1TZS1"/>
<name>K1TZS1_9ZZZZ</name>
<evidence type="ECO:0000313" key="1">
    <source>
        <dbReference type="EMBL" id="EKC64811.1"/>
    </source>
</evidence>
<comment type="caution">
    <text evidence="1">The sequence shown here is derived from an EMBL/GenBank/DDBJ whole genome shotgun (WGS) entry which is preliminary data.</text>
</comment>
<proteinExistence type="predicted"/>
<reference evidence="1" key="1">
    <citation type="journal article" date="2013" name="Environ. Microbiol.">
        <title>Microbiota from the distal guts of lean and obese adolescents exhibit partial functional redundancy besides clear differences in community structure.</title>
        <authorList>
            <person name="Ferrer M."/>
            <person name="Ruiz A."/>
            <person name="Lanza F."/>
            <person name="Haange S.B."/>
            <person name="Oberbach A."/>
            <person name="Till H."/>
            <person name="Bargiela R."/>
            <person name="Campoy C."/>
            <person name="Segura M.T."/>
            <person name="Richter M."/>
            <person name="von Bergen M."/>
            <person name="Seifert J."/>
            <person name="Suarez A."/>
        </authorList>
    </citation>
    <scope>NUCLEOTIDE SEQUENCE</scope>
</reference>
<dbReference type="GO" id="GO:0003824">
    <property type="term" value="F:catalytic activity"/>
    <property type="evidence" value="ECO:0007669"/>
    <property type="project" value="InterPro"/>
</dbReference>
<organism evidence="1">
    <name type="scientific">human gut metagenome</name>
    <dbReference type="NCBI Taxonomy" id="408170"/>
    <lineage>
        <taxon>unclassified sequences</taxon>
        <taxon>metagenomes</taxon>
        <taxon>organismal metagenomes</taxon>
    </lineage>
</organism>